<reference evidence="3" key="1">
    <citation type="journal article" date="2021" name="BMC Genomics">
        <title>Chromosome-level genome assembly and manually-curated proteome of model necrotroph Parastagonospora nodorum Sn15 reveals a genome-wide trove of candidate effector homologs, and redundancy of virulence-related functions within an accessory chromosome.</title>
        <authorList>
            <person name="Bertazzoni S."/>
            <person name="Jones D.A.B."/>
            <person name="Phan H.T."/>
            <person name="Tan K.-C."/>
            <person name="Hane J.K."/>
        </authorList>
    </citation>
    <scope>NUCLEOTIDE SEQUENCE [LARGE SCALE GENOMIC DNA]</scope>
    <source>
        <strain evidence="3">SN15 / ATCC MYA-4574 / FGSC 10173)</strain>
    </source>
</reference>
<dbReference type="EMBL" id="CP069024">
    <property type="protein sequence ID" value="QRC91776.1"/>
    <property type="molecule type" value="Genomic_DNA"/>
</dbReference>
<proteinExistence type="predicted"/>
<evidence type="ECO:0000313" key="2">
    <source>
        <dbReference type="EMBL" id="QRC91776.1"/>
    </source>
</evidence>
<dbReference type="AlphaFoldDB" id="A0A7U2ES21"/>
<protein>
    <submittedName>
        <fullName evidence="2">Uncharacterized protein</fullName>
    </submittedName>
</protein>
<accession>A0A7U2ES21</accession>
<name>A0A7U2ES21_PHANO</name>
<organism evidence="2 3">
    <name type="scientific">Phaeosphaeria nodorum (strain SN15 / ATCC MYA-4574 / FGSC 10173)</name>
    <name type="common">Glume blotch fungus</name>
    <name type="synonym">Parastagonospora nodorum</name>
    <dbReference type="NCBI Taxonomy" id="321614"/>
    <lineage>
        <taxon>Eukaryota</taxon>
        <taxon>Fungi</taxon>
        <taxon>Dikarya</taxon>
        <taxon>Ascomycota</taxon>
        <taxon>Pezizomycotina</taxon>
        <taxon>Dothideomycetes</taxon>
        <taxon>Pleosporomycetidae</taxon>
        <taxon>Pleosporales</taxon>
        <taxon>Pleosporineae</taxon>
        <taxon>Phaeosphaeriaceae</taxon>
        <taxon>Parastagonospora</taxon>
    </lineage>
</organism>
<keyword evidence="3" id="KW-1185">Reference proteome</keyword>
<evidence type="ECO:0000313" key="3">
    <source>
        <dbReference type="Proteomes" id="UP000663193"/>
    </source>
</evidence>
<sequence>MLYRRLAYRVTSEQDLVAESDPPPQHLRTRTLAPGSLDGSAKTARSLSYLTVSSAFSSSLLVEITNTRFSVIVKIAWN</sequence>
<dbReference type="Proteomes" id="UP000663193">
    <property type="component" value="Chromosome 2"/>
</dbReference>
<dbReference type="VEuPathDB" id="FungiDB:JI435_401670"/>
<feature type="region of interest" description="Disordered" evidence="1">
    <location>
        <begin position="14"/>
        <end position="40"/>
    </location>
</feature>
<evidence type="ECO:0000256" key="1">
    <source>
        <dbReference type="SAM" id="MobiDB-lite"/>
    </source>
</evidence>
<gene>
    <name evidence="2" type="ORF">JI435_401670</name>
</gene>